<keyword evidence="3" id="KW-1185">Reference proteome</keyword>
<dbReference type="Proteomes" id="UP000308891">
    <property type="component" value="Unassembled WGS sequence"/>
</dbReference>
<dbReference type="Pfam" id="PF14334">
    <property type="entry name" value="DUF4390"/>
    <property type="match status" value="1"/>
</dbReference>
<proteinExistence type="predicted"/>
<gene>
    <name evidence="2" type="ORF">E5K04_03665</name>
</gene>
<organism evidence="2 3">
    <name type="scientific">Crenobacter intestini</name>
    <dbReference type="NCBI Taxonomy" id="2563443"/>
    <lineage>
        <taxon>Bacteria</taxon>
        <taxon>Pseudomonadati</taxon>
        <taxon>Pseudomonadota</taxon>
        <taxon>Betaproteobacteria</taxon>
        <taxon>Neisseriales</taxon>
        <taxon>Neisseriaceae</taxon>
        <taxon>Crenobacter</taxon>
    </lineage>
</organism>
<protein>
    <submittedName>
        <fullName evidence="2">DUF4390 domain-containing protein</fullName>
    </submittedName>
</protein>
<accession>A0A4T0V4C8</accession>
<dbReference type="OrthoDB" id="5298153at2"/>
<dbReference type="AlphaFoldDB" id="A0A4T0V4C8"/>
<dbReference type="InterPro" id="IPR025500">
    <property type="entry name" value="DUF4390"/>
</dbReference>
<name>A0A4T0V4C8_9NEIS</name>
<feature type="signal peptide" evidence="1">
    <location>
        <begin position="1"/>
        <end position="26"/>
    </location>
</feature>
<evidence type="ECO:0000313" key="3">
    <source>
        <dbReference type="Proteomes" id="UP000308891"/>
    </source>
</evidence>
<reference evidence="2 3" key="1">
    <citation type="submission" date="2019-04" db="EMBL/GenBank/DDBJ databases">
        <title>Crenobacter sp. nov.</title>
        <authorList>
            <person name="Shi S."/>
        </authorList>
    </citation>
    <scope>NUCLEOTIDE SEQUENCE [LARGE SCALE GENOMIC DNA]</scope>
    <source>
        <strain evidence="2 3">GY 70310</strain>
    </source>
</reference>
<sequence length="193" mass="21883">MTAFITRCLKSLSLLLLVAGMGLARADGVEVRRAELELAEHRLQLSTRFQTTLPPVLQDALQQGVPLTFELQFELTRPRGYAYYYDLKSWFEPTARLEFKLSYYRFTNRYRLTIGSLSKYYATLDEALSALGNIAGWAVLDVADWSEADARRAQGRVRLALDTGALPRPFQLGALGDRDWTLSSPWTDVKVRS</sequence>
<evidence type="ECO:0000313" key="2">
    <source>
        <dbReference type="EMBL" id="TIC86207.1"/>
    </source>
</evidence>
<feature type="chain" id="PRO_5020436968" evidence="1">
    <location>
        <begin position="27"/>
        <end position="193"/>
    </location>
</feature>
<evidence type="ECO:0000256" key="1">
    <source>
        <dbReference type="SAM" id="SignalP"/>
    </source>
</evidence>
<dbReference type="EMBL" id="STGJ01000002">
    <property type="protein sequence ID" value="TIC86207.1"/>
    <property type="molecule type" value="Genomic_DNA"/>
</dbReference>
<keyword evidence="1" id="KW-0732">Signal</keyword>
<comment type="caution">
    <text evidence="2">The sequence shown here is derived from an EMBL/GenBank/DDBJ whole genome shotgun (WGS) entry which is preliminary data.</text>
</comment>